<organism evidence="12 13">
    <name type="scientific">Edaphobacter modestus</name>
    <dbReference type="NCBI Taxonomy" id="388466"/>
    <lineage>
        <taxon>Bacteria</taxon>
        <taxon>Pseudomonadati</taxon>
        <taxon>Acidobacteriota</taxon>
        <taxon>Terriglobia</taxon>
        <taxon>Terriglobales</taxon>
        <taxon>Acidobacteriaceae</taxon>
        <taxon>Edaphobacter</taxon>
    </lineage>
</organism>
<evidence type="ECO:0000313" key="12">
    <source>
        <dbReference type="EMBL" id="RZU38908.1"/>
    </source>
</evidence>
<dbReference type="InterPro" id="IPR025669">
    <property type="entry name" value="AAA_dom"/>
</dbReference>
<feature type="domain" description="Tyrosine-protein kinase G-rich" evidence="11">
    <location>
        <begin position="385"/>
        <end position="457"/>
    </location>
</feature>
<evidence type="ECO:0000256" key="8">
    <source>
        <dbReference type="ARBA" id="ARBA00051245"/>
    </source>
</evidence>
<dbReference type="Proteomes" id="UP000292958">
    <property type="component" value="Unassembled WGS sequence"/>
</dbReference>
<dbReference type="InterPro" id="IPR027417">
    <property type="entry name" value="P-loop_NTPase"/>
</dbReference>
<feature type="transmembrane region" description="Helical" evidence="9">
    <location>
        <begin position="435"/>
        <end position="455"/>
    </location>
</feature>
<dbReference type="Pfam" id="PF13807">
    <property type="entry name" value="GNVR"/>
    <property type="match status" value="1"/>
</dbReference>
<reference evidence="12 13" key="1">
    <citation type="submission" date="2019-02" db="EMBL/GenBank/DDBJ databases">
        <title>Genomic Encyclopedia of Archaeal and Bacterial Type Strains, Phase II (KMG-II): from individual species to whole genera.</title>
        <authorList>
            <person name="Goeker M."/>
        </authorList>
    </citation>
    <scope>NUCLEOTIDE SEQUENCE [LARGE SCALE GENOMIC DNA]</scope>
    <source>
        <strain evidence="12 13">DSM 18101</strain>
    </source>
</reference>
<name>A0A4Q7YNI2_9BACT</name>
<keyword evidence="3" id="KW-0808">Transferase</keyword>
<evidence type="ECO:0000256" key="9">
    <source>
        <dbReference type="SAM" id="Phobius"/>
    </source>
</evidence>
<feature type="transmembrane region" description="Helical" evidence="9">
    <location>
        <begin position="50"/>
        <end position="71"/>
    </location>
</feature>
<gene>
    <name evidence="12" type="ORF">BDD14_0216</name>
</gene>
<evidence type="ECO:0000256" key="1">
    <source>
        <dbReference type="ARBA" id="ARBA00007316"/>
    </source>
</evidence>
<evidence type="ECO:0000259" key="11">
    <source>
        <dbReference type="Pfam" id="PF13807"/>
    </source>
</evidence>
<sequence length="730" mass="79712">MNLSQYHTAVEIGEALPRVPRKVRPRKSRSYRRRPPGDWLRAFTVVSQQWRWSALFAIMVIGAVAVATLAMKPVYESEGRLQIDPPGAALFSLDAAGVGLIDSEYIATEAQKLQTDDMALATIRALHLDSNPEIMSEARNKPSIIGFDPLTQREMAALRSFKSRISIRRDPSSRLVGVTFSAHDPRLSADVVNSLMKLMVQQNLEERRQAIAESSVSLSGHLDDIRAKMESSARALAAFGANTGIADVDPNSNTYAEKIGDLNKQLVEAESDRIRFQSFLAPVTSPESLPQVRNNLVVQALTQKLAESEALLAQSRVIYGPNHAEVRKLQNQVNELQSQLKAQGTAIVSELWTNYRAAKTREALLSGEVKSATTDLAILAQYNVLKREAQADRQLYDSLYAKIKEAGISAASKSNNIYIVSRARVLDHPTRPRKALNILAGILVGLIGGVALAFVKNRIQDRIHTADEVRDWTGLPSVTVVPAIQPGHNEIGIWGRNRTQLRLDCKSGGNYVGPNCFLLQRPDSPESEAVHALRTMLFVSQTEDPPKVVVITSSLPGEGKTTLANNLAVALAKHGGTCLVDADLKMPTVGVSFNLYSKVGLEHYLQGSATLDQVMFPSADVKNLTIIPCTLPTDHSNYLLTGGPIRSLMVRLRERFDFVIIDTPPLLLYADGLAVSTLVDGVILVGRAGQTPRGAITRSMELLGTMKSAPILTVVLNAVDEHPGYGAYSY</sequence>
<keyword evidence="6" id="KW-0067">ATP-binding</keyword>
<dbReference type="Pfam" id="PF13614">
    <property type="entry name" value="AAA_31"/>
    <property type="match status" value="1"/>
</dbReference>
<dbReference type="GO" id="GO:0005886">
    <property type="term" value="C:plasma membrane"/>
    <property type="evidence" value="ECO:0007669"/>
    <property type="project" value="TreeGrafter"/>
</dbReference>
<dbReference type="EMBL" id="SHKW01000001">
    <property type="protein sequence ID" value="RZU38908.1"/>
    <property type="molecule type" value="Genomic_DNA"/>
</dbReference>
<dbReference type="InterPro" id="IPR005702">
    <property type="entry name" value="Wzc-like_C"/>
</dbReference>
<comment type="caution">
    <text evidence="12">The sequence shown here is derived from an EMBL/GenBank/DDBJ whole genome shotgun (WGS) entry which is preliminary data.</text>
</comment>
<dbReference type="InterPro" id="IPR032807">
    <property type="entry name" value="GNVR"/>
</dbReference>
<dbReference type="PANTHER" id="PTHR32309">
    <property type="entry name" value="TYROSINE-PROTEIN KINASE"/>
    <property type="match status" value="1"/>
</dbReference>
<proteinExistence type="inferred from homology"/>
<keyword evidence="9" id="KW-0472">Membrane</keyword>
<dbReference type="RefSeq" id="WP_130417194.1">
    <property type="nucleotide sequence ID" value="NZ_SHKW01000001.1"/>
</dbReference>
<dbReference type="PANTHER" id="PTHR32309:SF13">
    <property type="entry name" value="FERRIC ENTEROBACTIN TRANSPORT PROTEIN FEPE"/>
    <property type="match status" value="1"/>
</dbReference>
<dbReference type="AlphaFoldDB" id="A0A4Q7YNI2"/>
<keyword evidence="4" id="KW-0547">Nucleotide-binding</keyword>
<keyword evidence="9" id="KW-1133">Transmembrane helix</keyword>
<dbReference type="InterPro" id="IPR050445">
    <property type="entry name" value="Bact_polysacc_biosynth/exp"/>
</dbReference>
<dbReference type="GO" id="GO:0005524">
    <property type="term" value="F:ATP binding"/>
    <property type="evidence" value="ECO:0007669"/>
    <property type="project" value="UniProtKB-KW"/>
</dbReference>
<comment type="similarity">
    <text evidence="1">Belongs to the CpsD/CapB family.</text>
</comment>
<dbReference type="Gene3D" id="3.40.50.300">
    <property type="entry name" value="P-loop containing nucleotide triphosphate hydrolases"/>
    <property type="match status" value="1"/>
</dbReference>
<keyword evidence="13" id="KW-1185">Reference proteome</keyword>
<feature type="domain" description="AAA" evidence="10">
    <location>
        <begin position="547"/>
        <end position="668"/>
    </location>
</feature>
<dbReference type="CDD" id="cd05387">
    <property type="entry name" value="BY-kinase"/>
    <property type="match status" value="1"/>
</dbReference>
<evidence type="ECO:0000256" key="3">
    <source>
        <dbReference type="ARBA" id="ARBA00022679"/>
    </source>
</evidence>
<keyword evidence="5" id="KW-0418">Kinase</keyword>
<dbReference type="NCBIfam" id="TIGR01007">
    <property type="entry name" value="eps_fam"/>
    <property type="match status" value="1"/>
</dbReference>
<evidence type="ECO:0000313" key="13">
    <source>
        <dbReference type="Proteomes" id="UP000292958"/>
    </source>
</evidence>
<accession>A0A4Q7YNI2</accession>
<dbReference type="SUPFAM" id="SSF52540">
    <property type="entry name" value="P-loop containing nucleoside triphosphate hydrolases"/>
    <property type="match status" value="1"/>
</dbReference>
<keyword evidence="9" id="KW-0812">Transmembrane</keyword>
<comment type="catalytic activity">
    <reaction evidence="8">
        <text>L-tyrosyl-[protein] + ATP = O-phospho-L-tyrosyl-[protein] + ADP + H(+)</text>
        <dbReference type="Rhea" id="RHEA:10596"/>
        <dbReference type="Rhea" id="RHEA-COMP:10136"/>
        <dbReference type="Rhea" id="RHEA-COMP:20101"/>
        <dbReference type="ChEBI" id="CHEBI:15378"/>
        <dbReference type="ChEBI" id="CHEBI:30616"/>
        <dbReference type="ChEBI" id="CHEBI:46858"/>
        <dbReference type="ChEBI" id="CHEBI:61978"/>
        <dbReference type="ChEBI" id="CHEBI:456216"/>
        <dbReference type="EC" id="2.7.10.2"/>
    </reaction>
</comment>
<evidence type="ECO:0000256" key="5">
    <source>
        <dbReference type="ARBA" id="ARBA00022777"/>
    </source>
</evidence>
<evidence type="ECO:0000256" key="4">
    <source>
        <dbReference type="ARBA" id="ARBA00022741"/>
    </source>
</evidence>
<dbReference type="OrthoDB" id="9794577at2"/>
<protein>
    <recommendedName>
        <fullName evidence="2">non-specific protein-tyrosine kinase</fullName>
        <ecNumber evidence="2">2.7.10.2</ecNumber>
    </recommendedName>
</protein>
<evidence type="ECO:0000256" key="6">
    <source>
        <dbReference type="ARBA" id="ARBA00022840"/>
    </source>
</evidence>
<dbReference type="GO" id="GO:0004715">
    <property type="term" value="F:non-membrane spanning protein tyrosine kinase activity"/>
    <property type="evidence" value="ECO:0007669"/>
    <property type="project" value="UniProtKB-EC"/>
</dbReference>
<keyword evidence="7" id="KW-0829">Tyrosine-protein kinase</keyword>
<dbReference type="EC" id="2.7.10.2" evidence="2"/>
<evidence type="ECO:0000256" key="7">
    <source>
        <dbReference type="ARBA" id="ARBA00023137"/>
    </source>
</evidence>
<evidence type="ECO:0000256" key="2">
    <source>
        <dbReference type="ARBA" id="ARBA00011903"/>
    </source>
</evidence>
<evidence type="ECO:0000259" key="10">
    <source>
        <dbReference type="Pfam" id="PF13614"/>
    </source>
</evidence>